<evidence type="ECO:0000256" key="1">
    <source>
        <dbReference type="SAM" id="SignalP"/>
    </source>
</evidence>
<comment type="caution">
    <text evidence="4">The sequence shown here is derived from an EMBL/GenBank/DDBJ whole genome shotgun (WGS) entry which is preliminary data.</text>
</comment>
<name>A0ABW3J2F8_9FLAO</name>
<evidence type="ECO:0000313" key="5">
    <source>
        <dbReference type="Proteomes" id="UP001597051"/>
    </source>
</evidence>
<dbReference type="RefSeq" id="WP_379756754.1">
    <property type="nucleotide sequence ID" value="NZ_JBHSYB010000025.1"/>
</dbReference>
<evidence type="ECO:0000259" key="2">
    <source>
        <dbReference type="PROSITE" id="PS00022"/>
    </source>
</evidence>
<dbReference type="InterPro" id="IPR000742">
    <property type="entry name" value="EGF"/>
</dbReference>
<feature type="signal peptide" evidence="1">
    <location>
        <begin position="1"/>
        <end position="22"/>
    </location>
</feature>
<organism evidence="4 5">
    <name type="scientific">Flavobacterium myungsuense</name>
    <dbReference type="NCBI Taxonomy" id="651823"/>
    <lineage>
        <taxon>Bacteria</taxon>
        <taxon>Pseudomonadati</taxon>
        <taxon>Bacteroidota</taxon>
        <taxon>Flavobacteriia</taxon>
        <taxon>Flavobacteriales</taxon>
        <taxon>Flavobacteriaceae</taxon>
        <taxon>Flavobacterium</taxon>
    </lineage>
</organism>
<dbReference type="EMBL" id="JBHTIZ010000013">
    <property type="protein sequence ID" value="MFD0983901.1"/>
    <property type="molecule type" value="Genomic_DNA"/>
</dbReference>
<keyword evidence="1" id="KW-0732">Signal</keyword>
<feature type="chain" id="PRO_5046675693" description="EGF-like domain-containing protein" evidence="1">
    <location>
        <begin position="23"/>
        <end position="205"/>
    </location>
</feature>
<protein>
    <recommendedName>
        <fullName evidence="2 3">EGF-like domain-containing protein</fullName>
    </recommendedName>
</protein>
<dbReference type="PROSITE" id="PS01186">
    <property type="entry name" value="EGF_2"/>
    <property type="match status" value="1"/>
</dbReference>
<accession>A0ABW3J2F8</accession>
<dbReference type="PROSITE" id="PS51257">
    <property type="entry name" value="PROKAR_LIPOPROTEIN"/>
    <property type="match status" value="1"/>
</dbReference>
<dbReference type="Proteomes" id="UP001597051">
    <property type="component" value="Unassembled WGS sequence"/>
</dbReference>
<gene>
    <name evidence="4" type="ORF">ACFQ0S_05360</name>
</gene>
<reference evidence="5" key="1">
    <citation type="journal article" date="2019" name="Int. J. Syst. Evol. Microbiol.">
        <title>The Global Catalogue of Microorganisms (GCM) 10K type strain sequencing project: providing services to taxonomists for standard genome sequencing and annotation.</title>
        <authorList>
            <consortium name="The Broad Institute Genomics Platform"/>
            <consortium name="The Broad Institute Genome Sequencing Center for Infectious Disease"/>
            <person name="Wu L."/>
            <person name="Ma J."/>
        </authorList>
    </citation>
    <scope>NUCLEOTIDE SEQUENCE [LARGE SCALE GENOMIC DNA]</scope>
    <source>
        <strain evidence="5">CECT 7649</strain>
    </source>
</reference>
<dbReference type="PROSITE" id="PS00022">
    <property type="entry name" value="EGF_1"/>
    <property type="match status" value="1"/>
</dbReference>
<proteinExistence type="predicted"/>
<dbReference type="SUPFAM" id="SSF57196">
    <property type="entry name" value="EGF/Laminin"/>
    <property type="match status" value="1"/>
</dbReference>
<sequence>MKNLFKKIAILSVAIMVFGCSKDDAPSSPSSPSCVSITCLNGGVSTADCGCTCPTGYTGANCGTQVTPTKIIITKIRVTKFPNLKTDGSSWDSWAVNPFTRPDIFPVLFNSAGTTVLYEGTPAIQDSFSYGTDTFDFIPSTPIQITNTTSSYNLYLFDEDSSSAQEIMGGFNLPLYTSTTGFPTSITLGQSTDIVRFELTVYYVW</sequence>
<evidence type="ECO:0000259" key="3">
    <source>
        <dbReference type="PROSITE" id="PS01186"/>
    </source>
</evidence>
<keyword evidence="5" id="KW-1185">Reference proteome</keyword>
<evidence type="ECO:0000313" key="4">
    <source>
        <dbReference type="EMBL" id="MFD0983901.1"/>
    </source>
</evidence>
<feature type="domain" description="EGF-like" evidence="2 3">
    <location>
        <begin position="51"/>
        <end position="62"/>
    </location>
</feature>